<sequence length="515" mass="59209">MAAKKIYTVWSRDRERKTLILIDENDVDMYKTLILKASQKLQVDGSSLALESNGTPIDSEVLPYLNQMDILMLLEKSETWKSTDLFSVATGSTVTIAQSDISNLLLQPFPEGAIFEEREVHPTPTEKPDSTPIDNIDLTCKVDCNSEFLWTNFEIPLERLNSEQLENLGNGVRNKLDIKFLVQLIVNDMRLIKKVIPMKAFKIVAKKLIDRYPLIFRDVDEDGVVLGDGSHSLVSKLVERNNYLNRPHKRKSTEAQSSPIVSKKRVLSARAGCVNWSPEIGHHDSESISKLTENAGTSDEQFVQLLEKTYPQIRKVLNEEEPPFSKLMEEWPLLFSKKAIFWHFNKLTNSDIHLMDLITSKCNKITSFLKTKLKNDFDDTNLVEIRTITNITKYFKEDLQNLFLKCKDLPEITLESIPLSPYIIQTGEEENMLYFVYLERELVHHDGYTTFIEALKVSFSLFFILNLKYPRNLCATMELLQRMILKIHPDAGSKSKKVCATRKKVFNFMNSIKEG</sequence>
<dbReference type="GO" id="GO:0006915">
    <property type="term" value="P:apoptotic process"/>
    <property type="evidence" value="ECO:0007669"/>
    <property type="project" value="UniProtKB-KW"/>
</dbReference>
<organism evidence="3 4">
    <name type="scientific">Photinus pyralis</name>
    <name type="common">Common eastern firefly</name>
    <name type="synonym">Lampyris pyralis</name>
    <dbReference type="NCBI Taxonomy" id="7054"/>
    <lineage>
        <taxon>Eukaryota</taxon>
        <taxon>Metazoa</taxon>
        <taxon>Ecdysozoa</taxon>
        <taxon>Arthropoda</taxon>
        <taxon>Hexapoda</taxon>
        <taxon>Insecta</taxon>
        <taxon>Pterygota</taxon>
        <taxon>Neoptera</taxon>
        <taxon>Endopterygota</taxon>
        <taxon>Coleoptera</taxon>
        <taxon>Polyphaga</taxon>
        <taxon>Elateriformia</taxon>
        <taxon>Elateroidea</taxon>
        <taxon>Lampyridae</taxon>
        <taxon>Lampyrinae</taxon>
        <taxon>Photinus</taxon>
    </lineage>
</organism>
<gene>
    <name evidence="3" type="ORF">PPYR_15089</name>
</gene>
<keyword evidence="4" id="KW-1185">Reference proteome</keyword>
<dbReference type="InterPro" id="IPR003508">
    <property type="entry name" value="CIDE-N_dom"/>
</dbReference>
<dbReference type="AlphaFoldDB" id="A0A5N3ZZS0"/>
<dbReference type="Gene3D" id="3.10.20.10">
    <property type="match status" value="1"/>
</dbReference>
<name>A0A5N3ZZS0_PHOPY</name>
<dbReference type="OrthoDB" id="8806090at2759"/>
<keyword evidence="1" id="KW-0053">Apoptosis</keyword>
<dbReference type="PANTHER" id="PTHR31025">
    <property type="entry name" value="SI:CH211-196P9.1-RELATED"/>
    <property type="match status" value="1"/>
</dbReference>
<reference evidence="3 4" key="1">
    <citation type="journal article" date="2018" name="Elife">
        <title>Firefly genomes illuminate parallel origins of bioluminescence in beetles.</title>
        <authorList>
            <person name="Fallon T.R."/>
            <person name="Lower S.E."/>
            <person name="Chang C.H."/>
            <person name="Bessho-Uehara M."/>
            <person name="Martin G.J."/>
            <person name="Bewick A.J."/>
            <person name="Behringer M."/>
            <person name="Debat H.J."/>
            <person name="Wong I."/>
            <person name="Day J.C."/>
            <person name="Suvorov A."/>
            <person name="Silva C.J."/>
            <person name="Stanger-Hall K.F."/>
            <person name="Hall D.W."/>
            <person name="Schmitz R.J."/>
            <person name="Nelson D.R."/>
            <person name="Lewis S.M."/>
            <person name="Shigenobu S."/>
            <person name="Bybee S.M."/>
            <person name="Larracuente A.M."/>
            <person name="Oba Y."/>
            <person name="Weng J.K."/>
        </authorList>
    </citation>
    <scope>NUCLEOTIDE SEQUENCE [LARGE SCALE GENOMIC DNA]</scope>
    <source>
        <strain evidence="3">1611_PpyrPB1</strain>
        <tissue evidence="3">Whole body</tissue>
    </source>
</reference>
<dbReference type="SUPFAM" id="SSF54277">
    <property type="entry name" value="CAD &amp; PB1 domains"/>
    <property type="match status" value="1"/>
</dbReference>
<dbReference type="PANTHER" id="PTHR31025:SF22">
    <property type="entry name" value="IP13529P"/>
    <property type="match status" value="1"/>
</dbReference>
<evidence type="ECO:0000256" key="1">
    <source>
        <dbReference type="ARBA" id="ARBA00022703"/>
    </source>
</evidence>
<comment type="caution">
    <text evidence="3">The sequence shown here is derived from an EMBL/GenBank/DDBJ whole genome shotgun (WGS) entry which is preliminary data.</text>
</comment>
<feature type="domain" description="CIDE-N" evidence="2">
    <location>
        <begin position="5"/>
        <end position="81"/>
    </location>
</feature>
<dbReference type="Pfam" id="PF02017">
    <property type="entry name" value="CIDE-N"/>
    <property type="match status" value="1"/>
</dbReference>
<protein>
    <recommendedName>
        <fullName evidence="2">CIDE-N domain-containing protein</fullName>
    </recommendedName>
</protein>
<accession>A0A5N3ZZS0</accession>
<dbReference type="Proteomes" id="UP000327044">
    <property type="component" value="Unassembled WGS sequence"/>
</dbReference>
<dbReference type="FunCoup" id="A0A5N3ZZS0">
    <property type="interactions" value="21"/>
</dbReference>
<dbReference type="InParanoid" id="A0A5N3ZZS0"/>
<evidence type="ECO:0000313" key="4">
    <source>
        <dbReference type="Proteomes" id="UP000327044"/>
    </source>
</evidence>
<evidence type="ECO:0000313" key="3">
    <source>
        <dbReference type="EMBL" id="KAB0790518.1"/>
    </source>
</evidence>
<evidence type="ECO:0000259" key="2">
    <source>
        <dbReference type="Pfam" id="PF02017"/>
    </source>
</evidence>
<proteinExistence type="predicted"/>
<dbReference type="EMBL" id="VVIM01001174">
    <property type="protein sequence ID" value="KAB0790518.1"/>
    <property type="molecule type" value="Genomic_DNA"/>
</dbReference>